<keyword evidence="4" id="KW-1185">Reference proteome</keyword>
<dbReference type="RefSeq" id="WP_244054559.1">
    <property type="nucleotide sequence ID" value="NZ_BQXH01000003.1"/>
</dbReference>
<feature type="transmembrane region" description="Helical" evidence="1">
    <location>
        <begin position="239"/>
        <end position="258"/>
    </location>
</feature>
<organism evidence="3 4">
    <name type="scientific">Ligilactobacillus pabuli</name>
    <dbReference type="NCBI Taxonomy" id="2886039"/>
    <lineage>
        <taxon>Bacteria</taxon>
        <taxon>Bacillati</taxon>
        <taxon>Bacillota</taxon>
        <taxon>Bacilli</taxon>
        <taxon>Lactobacillales</taxon>
        <taxon>Lactobacillaceae</taxon>
        <taxon>Ligilactobacillus</taxon>
    </lineage>
</organism>
<keyword evidence="1" id="KW-0472">Membrane</keyword>
<evidence type="ECO:0000259" key="2">
    <source>
        <dbReference type="Pfam" id="PF13180"/>
    </source>
</evidence>
<keyword evidence="1" id="KW-1133">Transmembrane helix</keyword>
<feature type="transmembrane region" description="Helical" evidence="1">
    <location>
        <begin position="206"/>
        <end position="227"/>
    </location>
</feature>
<name>A0ABQ5JFG0_9LACO</name>
<feature type="transmembrane region" description="Helical" evidence="1">
    <location>
        <begin position="52"/>
        <end position="71"/>
    </location>
</feature>
<feature type="transmembrane region" description="Helical" evidence="1">
    <location>
        <begin position="100"/>
        <end position="117"/>
    </location>
</feature>
<evidence type="ECO:0000313" key="3">
    <source>
        <dbReference type="EMBL" id="GKS80783.1"/>
    </source>
</evidence>
<feature type="domain" description="PDZ" evidence="2">
    <location>
        <begin position="297"/>
        <end position="347"/>
    </location>
</feature>
<evidence type="ECO:0000256" key="1">
    <source>
        <dbReference type="SAM" id="Phobius"/>
    </source>
</evidence>
<dbReference type="Proteomes" id="UP001055149">
    <property type="component" value="Unassembled WGS sequence"/>
</dbReference>
<comment type="caution">
    <text evidence="3">The sequence shown here is derived from an EMBL/GenBank/DDBJ whole genome shotgun (WGS) entry which is preliminary data.</text>
</comment>
<evidence type="ECO:0000313" key="4">
    <source>
        <dbReference type="Proteomes" id="UP001055149"/>
    </source>
</evidence>
<proteinExistence type="predicted"/>
<dbReference type="InterPro" id="IPR036034">
    <property type="entry name" value="PDZ_sf"/>
</dbReference>
<dbReference type="SUPFAM" id="SSF50156">
    <property type="entry name" value="PDZ domain-like"/>
    <property type="match status" value="1"/>
</dbReference>
<protein>
    <submittedName>
        <fullName evidence="3">Membrane protein</fullName>
    </submittedName>
</protein>
<dbReference type="EMBL" id="BQXH01000003">
    <property type="protein sequence ID" value="GKS80783.1"/>
    <property type="molecule type" value="Genomic_DNA"/>
</dbReference>
<sequence>MEIWQIILLYLIQPVTWLGVILAGVVYYRRLKQERQLFRIAIDRDFYEGRHFLKTAVFGLVLGGVISLAAGLMLNNGALLLLELAGVLGLLALPAIDLSLVFLWLAALVACFLNLTGNSLLNVSHHLISVAGKQLPANLLLVLVLFFLLRTFLLHYKKSTWFTPSIQNGKRGRRVAYYKWKEFSVIPLVVLIPADTWQSSVPYWPIFSFNGHSFGLLILPLFVAATLKVFKKEPQEMLRYYRQQSLWLAALSLVAAIGGLFEPLVAVAGILLVGILAGIFTFKRRRLDATGQRWYVETKEGVRVIAVMPDTPAAKMKIKKGDIILDCNNIAVHNEAEFYAALQKNSAYCHLRVKTYTGDLKIAESAIYADAPHEIGLILFQ</sequence>
<keyword evidence="1" id="KW-0812">Transmembrane</keyword>
<accession>A0ABQ5JFG0</accession>
<gene>
    <name evidence="3" type="ORF">LPAF129_04680</name>
</gene>
<dbReference type="Gene3D" id="2.30.42.10">
    <property type="match status" value="1"/>
</dbReference>
<feature type="transmembrane region" description="Helical" evidence="1">
    <location>
        <begin position="137"/>
        <end position="156"/>
    </location>
</feature>
<reference evidence="3" key="1">
    <citation type="journal article" date="2022" name="Int. J. Syst. Evol. Microbiol.">
        <title>A novel species of lactic acid bacteria, Ligilactobacillus pabuli sp. nov., isolated from alfalfa silage.</title>
        <authorList>
            <person name="Tohno M."/>
            <person name="Tanizawa Y."/>
            <person name="Sawada H."/>
            <person name="Sakamoto M."/>
            <person name="Ohkuma M."/>
            <person name="Kobayashi H."/>
        </authorList>
    </citation>
    <scope>NUCLEOTIDE SEQUENCE</scope>
    <source>
        <strain evidence="3">AF129</strain>
    </source>
</reference>
<dbReference type="InterPro" id="IPR001478">
    <property type="entry name" value="PDZ"/>
</dbReference>
<feature type="transmembrane region" description="Helical" evidence="1">
    <location>
        <begin position="6"/>
        <end position="31"/>
    </location>
</feature>
<dbReference type="Pfam" id="PF13180">
    <property type="entry name" value="PDZ_2"/>
    <property type="match status" value="1"/>
</dbReference>